<sequence length="566" mass="59608">MNLSNFKIGTRLGAGFAAILLLLCTVGVLTLWQTSRIYAGTRELGNDWLPSVQAAGSMQAYANNVRRTSLRSILAVDAKDKQEQRAQHDAFVVKLDAVFARYEKLVSSPDEQQIFDNIKRAWARYAAIDAKVLELSDKGDAGFNDARALSSGDAASAFGDVLKLIEADIELNSTGAVKEVASAASTYDSAILSTGVLIAIAMLAGVAIGWLITRSITAPLRRAVVIAETVARGDLTAKIEVSGKDEASQLLAAMRHMNERLVDVVGRVRNSSDSIATGSAQIAAGNTDLSQRTEEQAASLEETAASMEQLTATVKQNAENALQGNSLAANASETAVRGGEVVNRVVQTMSEISSSSEQVAQIITVIEGIAFQTNILALNAAVEAARAGEQGRGFAVVAGEVRTLAQRSASAAKEIKDLISASVQRVKTGSQLVDEAGRTMGEVVQSVKRVTDLMGEISAASGEQHTGIEQVNQAVMQMDEATQQNAALVEEASAAAQSMAAQSSTLRELVSVFRISASDPVGQTVTSFDAAPATRRPTSKTKAAKRPAAAGRIAPVSGKDPEWQTF</sequence>
<evidence type="ECO:0000256" key="4">
    <source>
        <dbReference type="PROSITE-ProRule" id="PRU00284"/>
    </source>
</evidence>
<evidence type="ECO:0000259" key="8">
    <source>
        <dbReference type="PROSITE" id="PS50111"/>
    </source>
</evidence>
<keyword evidence="2" id="KW-0488">Methylation</keyword>
<feature type="transmembrane region" description="Helical" evidence="7">
    <location>
        <begin position="190"/>
        <end position="212"/>
    </location>
</feature>
<dbReference type="FunFam" id="1.10.287.950:FF:000001">
    <property type="entry name" value="Methyl-accepting chemotaxis sensory transducer"/>
    <property type="match status" value="1"/>
</dbReference>
<keyword evidence="5" id="KW-0175">Coiled coil</keyword>
<accession>A0A0J1D3P1</accession>
<dbReference type="CDD" id="cd11386">
    <property type="entry name" value="MCP_signal"/>
    <property type="match status" value="1"/>
</dbReference>
<dbReference type="PRINTS" id="PR00260">
    <property type="entry name" value="CHEMTRNSDUCR"/>
</dbReference>
<evidence type="ECO:0000256" key="7">
    <source>
        <dbReference type="SAM" id="Phobius"/>
    </source>
</evidence>
<evidence type="ECO:0000313" key="11">
    <source>
        <dbReference type="Proteomes" id="UP000035963"/>
    </source>
</evidence>
<dbReference type="OrthoDB" id="8997805at2"/>
<comment type="similarity">
    <text evidence="3">Belongs to the methyl-accepting chemotaxis (MCP) protein family.</text>
</comment>
<dbReference type="PANTHER" id="PTHR43531:SF14">
    <property type="entry name" value="METHYL-ACCEPTING CHEMOTAXIS PROTEIN I-RELATED"/>
    <property type="match status" value="1"/>
</dbReference>
<dbReference type="InterPro" id="IPR003660">
    <property type="entry name" value="HAMP_dom"/>
</dbReference>
<dbReference type="InterPro" id="IPR004089">
    <property type="entry name" value="MCPsignal_dom"/>
</dbReference>
<name>A0A0J1D3P1_9BURK</name>
<dbReference type="AlphaFoldDB" id="A0A0J1D3P1"/>
<keyword evidence="7" id="KW-1133">Transmembrane helix</keyword>
<gene>
    <name evidence="10" type="ORF">EOS_04755</name>
</gene>
<feature type="region of interest" description="Disordered" evidence="6">
    <location>
        <begin position="527"/>
        <end position="566"/>
    </location>
</feature>
<feature type="compositionally biased region" description="Low complexity" evidence="6">
    <location>
        <begin position="546"/>
        <end position="555"/>
    </location>
</feature>
<dbReference type="GO" id="GO:0006935">
    <property type="term" value="P:chemotaxis"/>
    <property type="evidence" value="ECO:0007669"/>
    <property type="project" value="InterPro"/>
</dbReference>
<feature type="coiled-coil region" evidence="5">
    <location>
        <begin position="471"/>
        <end position="498"/>
    </location>
</feature>
<dbReference type="Gene3D" id="1.10.287.950">
    <property type="entry name" value="Methyl-accepting chemotaxis protein"/>
    <property type="match status" value="1"/>
</dbReference>
<evidence type="ECO:0000256" key="3">
    <source>
        <dbReference type="ARBA" id="ARBA00029447"/>
    </source>
</evidence>
<dbReference type="Proteomes" id="UP000035963">
    <property type="component" value="Unassembled WGS sequence"/>
</dbReference>
<evidence type="ECO:0000256" key="1">
    <source>
        <dbReference type="ARBA" id="ARBA00004370"/>
    </source>
</evidence>
<dbReference type="InterPro" id="IPR051310">
    <property type="entry name" value="MCP_chemotaxis"/>
</dbReference>
<dbReference type="PANTHER" id="PTHR43531">
    <property type="entry name" value="PROTEIN ICFG"/>
    <property type="match status" value="1"/>
</dbReference>
<dbReference type="PROSITE" id="PS50111">
    <property type="entry name" value="CHEMOTAXIS_TRANSDUC_2"/>
    <property type="match status" value="1"/>
</dbReference>
<comment type="subcellular location">
    <subcellularLocation>
        <location evidence="1">Membrane</location>
    </subcellularLocation>
</comment>
<dbReference type="SMART" id="SM00283">
    <property type="entry name" value="MA"/>
    <property type="match status" value="1"/>
</dbReference>
<comment type="caution">
    <text evidence="10">The sequence shown here is derived from an EMBL/GenBank/DDBJ whole genome shotgun (WGS) entry which is preliminary data.</text>
</comment>
<dbReference type="GO" id="GO:0005886">
    <property type="term" value="C:plasma membrane"/>
    <property type="evidence" value="ECO:0007669"/>
    <property type="project" value="TreeGrafter"/>
</dbReference>
<dbReference type="RefSeq" id="WP_047845449.1">
    <property type="nucleotide sequence ID" value="NZ_AEJF01000041.1"/>
</dbReference>
<dbReference type="PROSITE" id="PS00538">
    <property type="entry name" value="CHEMOTAXIS_TRANSDUC_1"/>
    <property type="match status" value="1"/>
</dbReference>
<dbReference type="GO" id="GO:0007165">
    <property type="term" value="P:signal transduction"/>
    <property type="evidence" value="ECO:0007669"/>
    <property type="project" value="UniProtKB-KW"/>
</dbReference>
<evidence type="ECO:0000256" key="6">
    <source>
        <dbReference type="SAM" id="MobiDB-lite"/>
    </source>
</evidence>
<evidence type="ECO:0000313" key="10">
    <source>
        <dbReference type="EMBL" id="KLU27320.1"/>
    </source>
</evidence>
<dbReference type="InterPro" id="IPR024478">
    <property type="entry name" value="HlyB_4HB_MCP"/>
</dbReference>
<dbReference type="Pfam" id="PF00672">
    <property type="entry name" value="HAMP"/>
    <property type="match status" value="1"/>
</dbReference>
<feature type="transmembrane region" description="Helical" evidence="7">
    <location>
        <begin position="12"/>
        <end position="32"/>
    </location>
</feature>
<dbReference type="PROSITE" id="PS50885">
    <property type="entry name" value="HAMP"/>
    <property type="match status" value="1"/>
</dbReference>
<feature type="domain" description="Methyl-accepting transducer" evidence="8">
    <location>
        <begin position="271"/>
        <end position="500"/>
    </location>
</feature>
<dbReference type="SMART" id="SM00304">
    <property type="entry name" value="HAMP"/>
    <property type="match status" value="1"/>
</dbReference>
<keyword evidence="7" id="KW-0812">Transmembrane</keyword>
<evidence type="ECO:0000259" key="9">
    <source>
        <dbReference type="PROSITE" id="PS50885"/>
    </source>
</evidence>
<reference evidence="10 11" key="1">
    <citation type="journal article" date="2015" name="Genome Announc.">
        <title>Draft Genome Sequence of Burkholderia sp. Strain PML1(12), an Ectomycorrhizosphere-Inhabiting Bacterium with Effective Mineral-Weathering Ability.</title>
        <authorList>
            <person name="Uroz S."/>
            <person name="Oger P."/>
        </authorList>
    </citation>
    <scope>NUCLEOTIDE SEQUENCE [LARGE SCALE GENOMIC DNA]</scope>
    <source>
        <strain evidence="11">PML1(12)</strain>
    </source>
</reference>
<feature type="domain" description="HAMP" evidence="9">
    <location>
        <begin position="214"/>
        <end position="266"/>
    </location>
</feature>
<protein>
    <submittedName>
        <fullName evidence="10">Chemotaxis protein</fullName>
    </submittedName>
</protein>
<dbReference type="Pfam" id="PF00015">
    <property type="entry name" value="MCPsignal"/>
    <property type="match status" value="1"/>
</dbReference>
<organism evidence="10 11">
    <name type="scientific">Caballeronia mineralivorans PML1(12)</name>
    <dbReference type="NCBI Taxonomy" id="908627"/>
    <lineage>
        <taxon>Bacteria</taxon>
        <taxon>Pseudomonadati</taxon>
        <taxon>Pseudomonadota</taxon>
        <taxon>Betaproteobacteria</taxon>
        <taxon>Burkholderiales</taxon>
        <taxon>Burkholderiaceae</taxon>
        <taxon>Caballeronia</taxon>
    </lineage>
</organism>
<proteinExistence type="inferred from homology"/>
<dbReference type="CDD" id="cd19411">
    <property type="entry name" value="MCP2201-like_sensor"/>
    <property type="match status" value="1"/>
</dbReference>
<dbReference type="PATRIC" id="fig|908627.4.peg.1051"/>
<evidence type="ECO:0000256" key="2">
    <source>
        <dbReference type="ARBA" id="ARBA00022481"/>
    </source>
</evidence>
<dbReference type="Pfam" id="PF12729">
    <property type="entry name" value="4HB_MCP_1"/>
    <property type="match status" value="1"/>
</dbReference>
<keyword evidence="4" id="KW-0807">Transducer</keyword>
<dbReference type="SUPFAM" id="SSF58104">
    <property type="entry name" value="Methyl-accepting chemotaxis protein (MCP) signaling domain"/>
    <property type="match status" value="1"/>
</dbReference>
<dbReference type="GO" id="GO:0004888">
    <property type="term" value="F:transmembrane signaling receptor activity"/>
    <property type="evidence" value="ECO:0007669"/>
    <property type="project" value="InterPro"/>
</dbReference>
<evidence type="ECO:0000256" key="5">
    <source>
        <dbReference type="SAM" id="Coils"/>
    </source>
</evidence>
<keyword evidence="11" id="KW-1185">Reference proteome</keyword>
<dbReference type="EMBL" id="AEJF01000041">
    <property type="protein sequence ID" value="KLU27320.1"/>
    <property type="molecule type" value="Genomic_DNA"/>
</dbReference>
<keyword evidence="7" id="KW-0472">Membrane</keyword>
<dbReference type="InterPro" id="IPR047347">
    <property type="entry name" value="YvaQ-like_sensor"/>
</dbReference>
<dbReference type="InterPro" id="IPR004090">
    <property type="entry name" value="Chemotax_Me-accpt_rcpt"/>
</dbReference>
<dbReference type="CDD" id="cd06225">
    <property type="entry name" value="HAMP"/>
    <property type="match status" value="1"/>
</dbReference>
<dbReference type="InterPro" id="IPR004091">
    <property type="entry name" value="Chemotax_Me-accpt_rcpt_Me-site"/>
</dbReference>